<accession>A0AAD7I6W4</accession>
<comment type="caution">
    <text evidence="1">The sequence shown here is derived from an EMBL/GenBank/DDBJ whole genome shotgun (WGS) entry which is preliminary data.</text>
</comment>
<sequence>MSLLIDGVPTTNIGRSSGSLTQISAAFLRSALPHRNPNSLFAITLRTEDTPFTVLLACQVSSRIGPDIVLALDWKASVRECMLGFGLNVPTSFDPATLLVSEVHDVGASAPGVTLPLNPSLNRVMSVSVLNPVINPFRYTFNPPP</sequence>
<dbReference type="Proteomes" id="UP001215598">
    <property type="component" value="Unassembled WGS sequence"/>
</dbReference>
<evidence type="ECO:0000313" key="1">
    <source>
        <dbReference type="EMBL" id="KAJ7736417.1"/>
    </source>
</evidence>
<reference evidence="1" key="1">
    <citation type="submission" date="2023-03" db="EMBL/GenBank/DDBJ databases">
        <title>Massive genome expansion in bonnet fungi (Mycena s.s.) driven by repeated elements and novel gene families across ecological guilds.</title>
        <authorList>
            <consortium name="Lawrence Berkeley National Laboratory"/>
            <person name="Harder C.B."/>
            <person name="Miyauchi S."/>
            <person name="Viragh M."/>
            <person name="Kuo A."/>
            <person name="Thoen E."/>
            <person name="Andreopoulos B."/>
            <person name="Lu D."/>
            <person name="Skrede I."/>
            <person name="Drula E."/>
            <person name="Henrissat B."/>
            <person name="Morin E."/>
            <person name="Kohler A."/>
            <person name="Barry K."/>
            <person name="LaButti K."/>
            <person name="Morin E."/>
            <person name="Salamov A."/>
            <person name="Lipzen A."/>
            <person name="Mereny Z."/>
            <person name="Hegedus B."/>
            <person name="Baldrian P."/>
            <person name="Stursova M."/>
            <person name="Weitz H."/>
            <person name="Taylor A."/>
            <person name="Grigoriev I.V."/>
            <person name="Nagy L.G."/>
            <person name="Martin F."/>
            <person name="Kauserud H."/>
        </authorList>
    </citation>
    <scope>NUCLEOTIDE SEQUENCE</scope>
    <source>
        <strain evidence="1">CBHHK182m</strain>
    </source>
</reference>
<dbReference type="AlphaFoldDB" id="A0AAD7I6W4"/>
<gene>
    <name evidence="1" type="ORF">B0H16DRAFT_1891922</name>
</gene>
<organism evidence="1 2">
    <name type="scientific">Mycena metata</name>
    <dbReference type="NCBI Taxonomy" id="1033252"/>
    <lineage>
        <taxon>Eukaryota</taxon>
        <taxon>Fungi</taxon>
        <taxon>Dikarya</taxon>
        <taxon>Basidiomycota</taxon>
        <taxon>Agaricomycotina</taxon>
        <taxon>Agaricomycetes</taxon>
        <taxon>Agaricomycetidae</taxon>
        <taxon>Agaricales</taxon>
        <taxon>Marasmiineae</taxon>
        <taxon>Mycenaceae</taxon>
        <taxon>Mycena</taxon>
    </lineage>
</organism>
<evidence type="ECO:0000313" key="2">
    <source>
        <dbReference type="Proteomes" id="UP001215598"/>
    </source>
</evidence>
<proteinExistence type="predicted"/>
<keyword evidence="2" id="KW-1185">Reference proteome</keyword>
<protein>
    <submittedName>
        <fullName evidence="1">Uncharacterized protein</fullName>
    </submittedName>
</protein>
<name>A0AAD7I6W4_9AGAR</name>
<dbReference type="EMBL" id="JARKIB010000121">
    <property type="protein sequence ID" value="KAJ7736417.1"/>
    <property type="molecule type" value="Genomic_DNA"/>
</dbReference>